<dbReference type="Proteomes" id="UP000237798">
    <property type="component" value="Unassembled WGS sequence"/>
</dbReference>
<dbReference type="AlphaFoldDB" id="A0A2T0BQ76"/>
<organism evidence="1 2">
    <name type="scientific">Clostridium luticellarii</name>
    <dbReference type="NCBI Taxonomy" id="1691940"/>
    <lineage>
        <taxon>Bacteria</taxon>
        <taxon>Bacillati</taxon>
        <taxon>Bacillota</taxon>
        <taxon>Clostridia</taxon>
        <taxon>Eubacteriales</taxon>
        <taxon>Clostridiaceae</taxon>
        <taxon>Clostridium</taxon>
    </lineage>
</organism>
<dbReference type="EMBL" id="PVXP01000009">
    <property type="protein sequence ID" value="PRR86016.1"/>
    <property type="molecule type" value="Genomic_DNA"/>
</dbReference>
<sequence length="185" mass="21594">MSFIDPNSIDLNSIIKLASAFKELTAFANNIKNFFQKNFSEKDIKELLDKIESNDELKLQLYYITDNVNKELTVKKIKLWVNACKNLSNNIYTNEVFLKTLNNMSYLEYIVLQSYSDNPQPIDIQLKSSTLIAKNKLVAMGLLINENYIKKSKWEELNSEKEVETEYILSEFGTKMLEFLSDYKK</sequence>
<reference evidence="1 2" key="1">
    <citation type="submission" date="2018-03" db="EMBL/GenBank/DDBJ databases">
        <title>Genome sequence of Clostridium luticellarii DSM 29923.</title>
        <authorList>
            <person name="Poehlein A."/>
            <person name="Daniel R."/>
        </authorList>
    </citation>
    <scope>NUCLEOTIDE SEQUENCE [LARGE SCALE GENOMIC DNA]</scope>
    <source>
        <strain evidence="1 2">DSM 29923</strain>
    </source>
</reference>
<dbReference type="RefSeq" id="WP_106008519.1">
    <property type="nucleotide sequence ID" value="NZ_PVXP01000009.1"/>
</dbReference>
<proteinExistence type="predicted"/>
<evidence type="ECO:0000313" key="2">
    <source>
        <dbReference type="Proteomes" id="UP000237798"/>
    </source>
</evidence>
<comment type="caution">
    <text evidence="1">The sequence shown here is derived from an EMBL/GenBank/DDBJ whole genome shotgun (WGS) entry which is preliminary data.</text>
</comment>
<name>A0A2T0BQ76_9CLOT</name>
<keyword evidence="2" id="KW-1185">Reference proteome</keyword>
<protein>
    <submittedName>
        <fullName evidence="1">Uncharacterized protein</fullName>
    </submittedName>
</protein>
<accession>A0A2T0BQ76</accession>
<evidence type="ECO:0000313" key="1">
    <source>
        <dbReference type="EMBL" id="PRR86016.1"/>
    </source>
</evidence>
<gene>
    <name evidence="1" type="ORF">CLLU_10440</name>
</gene>